<dbReference type="Proteomes" id="UP000299102">
    <property type="component" value="Unassembled WGS sequence"/>
</dbReference>
<accession>A0A4C1TLZ3</accession>
<gene>
    <name evidence="2" type="ORF">EVAR_73746_1</name>
</gene>
<feature type="compositionally biased region" description="Polar residues" evidence="1">
    <location>
        <begin position="25"/>
        <end position="37"/>
    </location>
</feature>
<sequence>MRRHSSLLSREFQRSSSVINLRKSVCSTSPVRRSNNEASDEEEEKSSPDMPSNDEVEIDKNTDAAPCEIPRTAVNIDDIIFEESDVEEEEEIYNCEDMDVESVYESVEEVSINISEKRCTLSDVTNMLKSTKLSSTKYSIQEKITNNSTAKITKDKDLRGKENFTNEGYTTSKENYGIDVTKKLNKRGQEKFAENSNQSIEEETLQEPRRYSNSGRNFDTNKSFPFNQNHGQISNNEVTLSSTTLVLNDMTLRNFKEAACSTPNSRQNSLEGTKLPTVKAQHLFRHHQPHQFVHHVFEPTDELSSISEMSGGI</sequence>
<feature type="region of interest" description="Disordered" evidence="1">
    <location>
        <begin position="190"/>
        <end position="217"/>
    </location>
</feature>
<evidence type="ECO:0000313" key="2">
    <source>
        <dbReference type="EMBL" id="GBP15084.1"/>
    </source>
</evidence>
<dbReference type="AlphaFoldDB" id="A0A4C1TLZ3"/>
<name>A0A4C1TLZ3_EUMVA</name>
<proteinExistence type="predicted"/>
<feature type="region of interest" description="Disordered" evidence="1">
    <location>
        <begin position="25"/>
        <end position="66"/>
    </location>
</feature>
<evidence type="ECO:0000256" key="1">
    <source>
        <dbReference type="SAM" id="MobiDB-lite"/>
    </source>
</evidence>
<reference evidence="2 3" key="1">
    <citation type="journal article" date="2019" name="Commun. Biol.">
        <title>The bagworm genome reveals a unique fibroin gene that provides high tensile strength.</title>
        <authorList>
            <person name="Kono N."/>
            <person name="Nakamura H."/>
            <person name="Ohtoshi R."/>
            <person name="Tomita M."/>
            <person name="Numata K."/>
            <person name="Arakawa K."/>
        </authorList>
    </citation>
    <scope>NUCLEOTIDE SEQUENCE [LARGE SCALE GENOMIC DNA]</scope>
</reference>
<dbReference type="OrthoDB" id="8035800at2759"/>
<dbReference type="EMBL" id="BGZK01005694">
    <property type="protein sequence ID" value="GBP15084.1"/>
    <property type="molecule type" value="Genomic_DNA"/>
</dbReference>
<evidence type="ECO:0000313" key="3">
    <source>
        <dbReference type="Proteomes" id="UP000299102"/>
    </source>
</evidence>
<organism evidence="2 3">
    <name type="scientific">Eumeta variegata</name>
    <name type="common">Bagworm moth</name>
    <name type="synonym">Eumeta japonica</name>
    <dbReference type="NCBI Taxonomy" id="151549"/>
    <lineage>
        <taxon>Eukaryota</taxon>
        <taxon>Metazoa</taxon>
        <taxon>Ecdysozoa</taxon>
        <taxon>Arthropoda</taxon>
        <taxon>Hexapoda</taxon>
        <taxon>Insecta</taxon>
        <taxon>Pterygota</taxon>
        <taxon>Neoptera</taxon>
        <taxon>Endopterygota</taxon>
        <taxon>Lepidoptera</taxon>
        <taxon>Glossata</taxon>
        <taxon>Ditrysia</taxon>
        <taxon>Tineoidea</taxon>
        <taxon>Psychidae</taxon>
        <taxon>Oiketicinae</taxon>
        <taxon>Eumeta</taxon>
    </lineage>
</organism>
<protein>
    <submittedName>
        <fullName evidence="2">Uncharacterized protein</fullName>
    </submittedName>
</protein>
<comment type="caution">
    <text evidence="2">The sequence shown here is derived from an EMBL/GenBank/DDBJ whole genome shotgun (WGS) entry which is preliminary data.</text>
</comment>
<keyword evidence="3" id="KW-1185">Reference proteome</keyword>